<dbReference type="SUPFAM" id="SSF53067">
    <property type="entry name" value="Actin-like ATPase domain"/>
    <property type="match status" value="2"/>
</dbReference>
<dbReference type="PANTHER" id="PTHR19375">
    <property type="entry name" value="HEAT SHOCK PROTEIN 70KDA"/>
    <property type="match status" value="1"/>
</dbReference>
<dbReference type="Gene3D" id="3.30.420.40">
    <property type="match status" value="2"/>
</dbReference>
<dbReference type="AlphaFoldDB" id="A0A383CR92"/>
<accession>A0A383CR92</accession>
<dbReference type="GO" id="GO:0005524">
    <property type="term" value="F:ATP binding"/>
    <property type="evidence" value="ECO:0007669"/>
    <property type="project" value="UniProtKB-KW"/>
</dbReference>
<dbReference type="InterPro" id="IPR013126">
    <property type="entry name" value="Hsp_70_fam"/>
</dbReference>
<feature type="non-terminal residue" evidence="3">
    <location>
        <position position="1"/>
    </location>
</feature>
<organism evidence="3">
    <name type="scientific">marine metagenome</name>
    <dbReference type="NCBI Taxonomy" id="408172"/>
    <lineage>
        <taxon>unclassified sequences</taxon>
        <taxon>metagenomes</taxon>
        <taxon>ecological metagenomes</taxon>
    </lineage>
</organism>
<gene>
    <name evidence="3" type="ORF">METZ01_LOCUS487433</name>
</gene>
<protein>
    <recommendedName>
        <fullName evidence="4">Molecular chaperone DnaK</fullName>
    </recommendedName>
</protein>
<evidence type="ECO:0000256" key="2">
    <source>
        <dbReference type="ARBA" id="ARBA00022840"/>
    </source>
</evidence>
<keyword evidence="1" id="KW-0547">Nucleotide-binding</keyword>
<dbReference type="EMBL" id="UINC01210908">
    <property type="protein sequence ID" value="SVE34579.1"/>
    <property type="molecule type" value="Genomic_DNA"/>
</dbReference>
<dbReference type="GO" id="GO:0140662">
    <property type="term" value="F:ATP-dependent protein folding chaperone"/>
    <property type="evidence" value="ECO:0007669"/>
    <property type="project" value="InterPro"/>
</dbReference>
<dbReference type="InterPro" id="IPR043129">
    <property type="entry name" value="ATPase_NBD"/>
</dbReference>
<name>A0A383CR92_9ZZZZ</name>
<sequence length="239" mass="26094">PKIQVNAAGENLTPSAVHIDDQKNVLVGTEAIKQAEFGFRIWTDYKRDIGNDVGNNEKYGTVQQIEITPEVLSTFVLRKLKHDFETARSSDISNTAITYPANFGDERREATLSSGKLADWPVGPGINEPSAAALYFALKENLIPGKYAVYDFGGGTWDISIIEVEGTKTSVVDTSGIVRCGGKDFDLKLKDLVNEKFVSETGVAIDESLQPPGIYEGTKKSLSIRDETNIAIRQQNGPP</sequence>
<evidence type="ECO:0008006" key="4">
    <source>
        <dbReference type="Google" id="ProtNLM"/>
    </source>
</evidence>
<dbReference type="PROSITE" id="PS00329">
    <property type="entry name" value="HSP70_2"/>
    <property type="match status" value="1"/>
</dbReference>
<evidence type="ECO:0000313" key="3">
    <source>
        <dbReference type="EMBL" id="SVE34579.1"/>
    </source>
</evidence>
<feature type="non-terminal residue" evidence="3">
    <location>
        <position position="239"/>
    </location>
</feature>
<dbReference type="Pfam" id="PF00012">
    <property type="entry name" value="HSP70"/>
    <property type="match status" value="1"/>
</dbReference>
<evidence type="ECO:0000256" key="1">
    <source>
        <dbReference type="ARBA" id="ARBA00022741"/>
    </source>
</evidence>
<reference evidence="3" key="1">
    <citation type="submission" date="2018-05" db="EMBL/GenBank/DDBJ databases">
        <authorList>
            <person name="Lanie J.A."/>
            <person name="Ng W.-L."/>
            <person name="Kazmierczak K.M."/>
            <person name="Andrzejewski T.M."/>
            <person name="Davidsen T.M."/>
            <person name="Wayne K.J."/>
            <person name="Tettelin H."/>
            <person name="Glass J.I."/>
            <person name="Rusch D."/>
            <person name="Podicherti R."/>
            <person name="Tsui H.-C.T."/>
            <person name="Winkler M.E."/>
        </authorList>
    </citation>
    <scope>NUCLEOTIDE SEQUENCE</scope>
</reference>
<dbReference type="InterPro" id="IPR018181">
    <property type="entry name" value="Heat_shock_70_CS"/>
</dbReference>
<proteinExistence type="predicted"/>
<keyword evidence="2" id="KW-0067">ATP-binding</keyword>
<dbReference type="PRINTS" id="PR00301">
    <property type="entry name" value="HEATSHOCK70"/>
</dbReference>